<dbReference type="Proteomes" id="UP000050827">
    <property type="component" value="Unassembled WGS sequence"/>
</dbReference>
<evidence type="ECO:0000313" key="2">
    <source>
        <dbReference type="Proteomes" id="UP000050827"/>
    </source>
</evidence>
<accession>A0A0N8WFE8</accession>
<name>A0A0N8WFE8_9FLAO</name>
<gene>
    <name evidence="1" type="ORF">AAY42_00245</name>
</gene>
<keyword evidence="2" id="KW-1185">Reference proteome</keyword>
<reference evidence="1 2" key="1">
    <citation type="submission" date="2015-04" db="EMBL/GenBank/DDBJ databases">
        <title>Complete genome of flavobacterium.</title>
        <authorList>
            <person name="Kwon Y.M."/>
            <person name="Kim S.-J."/>
        </authorList>
    </citation>
    <scope>NUCLEOTIDE SEQUENCE [LARGE SCALE GENOMIC DNA]</scope>
    <source>
        <strain evidence="1 2">DK169</strain>
    </source>
</reference>
<dbReference type="RefSeq" id="WP_055392013.1">
    <property type="nucleotide sequence ID" value="NZ_LCTZ01000002.1"/>
</dbReference>
<dbReference type="OrthoDB" id="1115640at2"/>
<sequence>MKNAVLIELNSYHDECLYSQIRFLKDSNYTVTLIINSQIFERAEEYLHLAKHVIIYDHRSVKNFLNKIVWTLKQYLYIIKNGADIAIFNTASSRLEVILLSTLLKRKVKLFGILHNLKKVNHSLSQKLINKAIKKYFVLNDFLENSVLIEDKSIELQSFYPILFPKYNTVNLLKPRDEIWISIPGKLDFNRRDYDLIVEALLMMNSRENLKFVILGNTNSENLRNSVFLKQLKVNNIHENFILFDYFIENSLFHEYIAKSDYILLPLKSVGDNYAKYKIMGSYNLAFAYKKSLICPKGLEHIDDIHEHSTFYENGIELSKILNNIIDDREIYKTKYDSKKWEFKEQQNKYIGFIESK</sequence>
<dbReference type="EMBL" id="LCTZ01000002">
    <property type="protein sequence ID" value="KQC28499.1"/>
    <property type="molecule type" value="Genomic_DNA"/>
</dbReference>
<dbReference type="STRING" id="346185.AAY42_00245"/>
<evidence type="ECO:0008006" key="3">
    <source>
        <dbReference type="Google" id="ProtNLM"/>
    </source>
</evidence>
<organism evidence="1 2">
    <name type="scientific">Flagellimonas eckloniae</name>
    <dbReference type="NCBI Taxonomy" id="346185"/>
    <lineage>
        <taxon>Bacteria</taxon>
        <taxon>Pseudomonadati</taxon>
        <taxon>Bacteroidota</taxon>
        <taxon>Flavobacteriia</taxon>
        <taxon>Flavobacteriales</taxon>
        <taxon>Flavobacteriaceae</taxon>
        <taxon>Flagellimonas</taxon>
    </lineage>
</organism>
<comment type="caution">
    <text evidence="1">The sequence shown here is derived from an EMBL/GenBank/DDBJ whole genome shotgun (WGS) entry which is preliminary data.</text>
</comment>
<dbReference type="SUPFAM" id="SSF53756">
    <property type="entry name" value="UDP-Glycosyltransferase/glycogen phosphorylase"/>
    <property type="match status" value="1"/>
</dbReference>
<dbReference type="AlphaFoldDB" id="A0A0N8WFE8"/>
<proteinExistence type="predicted"/>
<protein>
    <recommendedName>
        <fullName evidence="3">Glycosyl transferase family 1 domain-containing protein</fullName>
    </recommendedName>
</protein>
<evidence type="ECO:0000313" key="1">
    <source>
        <dbReference type="EMBL" id="KQC28499.1"/>
    </source>
</evidence>
<dbReference type="Gene3D" id="3.40.50.2000">
    <property type="entry name" value="Glycogen Phosphorylase B"/>
    <property type="match status" value="1"/>
</dbReference>